<dbReference type="PANTHER" id="PTHR47103:SF8">
    <property type="entry name" value="DNA-BINDING PROTEIN"/>
    <property type="match status" value="1"/>
</dbReference>
<dbReference type="Proteomes" id="UP001172673">
    <property type="component" value="Unassembled WGS sequence"/>
</dbReference>
<dbReference type="Gene3D" id="4.10.60.10">
    <property type="entry name" value="Zinc finger, CCHC-type"/>
    <property type="match status" value="1"/>
</dbReference>
<dbReference type="GO" id="GO:0003676">
    <property type="term" value="F:nucleic acid binding"/>
    <property type="evidence" value="ECO:0007669"/>
    <property type="project" value="InterPro"/>
</dbReference>
<dbReference type="SUPFAM" id="SSF57756">
    <property type="entry name" value="Retrovirus zinc finger-like domains"/>
    <property type="match status" value="1"/>
</dbReference>
<keyword evidence="1" id="KW-0479">Metal-binding</keyword>
<dbReference type="InterPro" id="IPR001878">
    <property type="entry name" value="Znf_CCHC"/>
</dbReference>
<name>A0AA39CN17_9EURO</name>
<keyword evidence="2" id="KW-0677">Repeat</keyword>
<feature type="compositionally biased region" description="Polar residues" evidence="6">
    <location>
        <begin position="103"/>
        <end position="118"/>
    </location>
</feature>
<dbReference type="PANTHER" id="PTHR47103">
    <property type="entry name" value="DNA-BINDING PROTEIN"/>
    <property type="match status" value="1"/>
</dbReference>
<comment type="caution">
    <text evidence="8">The sequence shown here is derived from an EMBL/GenBank/DDBJ whole genome shotgun (WGS) entry which is preliminary data.</text>
</comment>
<reference evidence="8" key="1">
    <citation type="submission" date="2022-10" db="EMBL/GenBank/DDBJ databases">
        <title>Culturing micro-colonial fungi from biological soil crusts in the Mojave desert and describing Neophaeococcomyces mojavensis, and introducing the new genera and species Taxawa tesnikishii.</title>
        <authorList>
            <person name="Kurbessoian T."/>
            <person name="Stajich J.E."/>
        </authorList>
    </citation>
    <scope>NUCLEOTIDE SEQUENCE</scope>
    <source>
        <strain evidence="8">TK_41</strain>
    </source>
</reference>
<feature type="region of interest" description="Disordered" evidence="6">
    <location>
        <begin position="1"/>
        <end position="118"/>
    </location>
</feature>
<organism evidence="8 9">
    <name type="scientific">Cladophialophora chaetospira</name>
    <dbReference type="NCBI Taxonomy" id="386627"/>
    <lineage>
        <taxon>Eukaryota</taxon>
        <taxon>Fungi</taxon>
        <taxon>Dikarya</taxon>
        <taxon>Ascomycota</taxon>
        <taxon>Pezizomycotina</taxon>
        <taxon>Eurotiomycetes</taxon>
        <taxon>Chaetothyriomycetidae</taxon>
        <taxon>Chaetothyriales</taxon>
        <taxon>Herpotrichiellaceae</taxon>
        <taxon>Cladophialophora</taxon>
    </lineage>
</organism>
<proteinExistence type="predicted"/>
<keyword evidence="3 5" id="KW-0863">Zinc-finger</keyword>
<sequence length="500" mass="54721">MAPNEGFGNNRLRTGFRKMPPPVEDPETSKSATSPGASVQDAIEISDDDAEEGEVETSDDDGGMLINIDGASRPSLPEAMDIDDDEGESPQPTRGREPKSARDTPQSLSSTGREAHTQLQGDLERYASFAVNKSATHTDVDSSGPLLRDLSRSDLELQIRYAFFDADPRTIDLKQPAVCLSCLQTGHAERNCPEVVCTHCSDLHSSRLCPQLQRCPKCREKGHTFEACRSGLKVTTVPCDICGGLGHIEQTCLQRFFPSYKNLTTEPLPLWICCSNCASRSHLVGDCPGANQTAAARWSLKGIASDLIFNLSEGKGMERREEVAANRGLRPEGLKIRGRAGLHNAGVPTSTQYPDNGDEDEQFLRPKVRPRGPPRPGTISMEKRPKKEKTANSEIAAPQEKAAMPNKTILTDFVKSLNKARRWEGKSQIDLVYDGRPGKGSKPYLVDSANPAMRTKVGADNEQKQIVWDWVGNGRQQSRTKGDPQIGEAYLVSEAPKLTL</sequence>
<feature type="compositionally biased region" description="Basic and acidic residues" evidence="6">
    <location>
        <begin position="381"/>
        <end position="391"/>
    </location>
</feature>
<dbReference type="GO" id="GO:0008270">
    <property type="term" value="F:zinc ion binding"/>
    <property type="evidence" value="ECO:0007669"/>
    <property type="project" value="UniProtKB-KW"/>
</dbReference>
<dbReference type="InterPro" id="IPR036875">
    <property type="entry name" value="Znf_CCHC_sf"/>
</dbReference>
<protein>
    <recommendedName>
        <fullName evidence="7">CCHC-type domain-containing protein</fullName>
    </recommendedName>
</protein>
<evidence type="ECO:0000256" key="1">
    <source>
        <dbReference type="ARBA" id="ARBA00022723"/>
    </source>
</evidence>
<feature type="domain" description="CCHC-type" evidence="7">
    <location>
        <begin position="179"/>
        <end position="194"/>
    </location>
</feature>
<evidence type="ECO:0000256" key="5">
    <source>
        <dbReference type="PROSITE-ProRule" id="PRU00047"/>
    </source>
</evidence>
<evidence type="ECO:0000313" key="8">
    <source>
        <dbReference type="EMBL" id="KAJ9615368.1"/>
    </source>
</evidence>
<evidence type="ECO:0000313" key="9">
    <source>
        <dbReference type="Proteomes" id="UP001172673"/>
    </source>
</evidence>
<gene>
    <name evidence="8" type="ORF">H2200_001443</name>
</gene>
<dbReference type="AlphaFoldDB" id="A0AA39CN17"/>
<evidence type="ECO:0000256" key="3">
    <source>
        <dbReference type="ARBA" id="ARBA00022771"/>
    </source>
</evidence>
<evidence type="ECO:0000256" key="4">
    <source>
        <dbReference type="ARBA" id="ARBA00022833"/>
    </source>
</evidence>
<dbReference type="EMBL" id="JAPDRK010000002">
    <property type="protein sequence ID" value="KAJ9615368.1"/>
    <property type="molecule type" value="Genomic_DNA"/>
</dbReference>
<dbReference type="PROSITE" id="PS50158">
    <property type="entry name" value="ZF_CCHC"/>
    <property type="match status" value="1"/>
</dbReference>
<feature type="region of interest" description="Disordered" evidence="6">
    <location>
        <begin position="337"/>
        <end position="396"/>
    </location>
</feature>
<feature type="compositionally biased region" description="Acidic residues" evidence="6">
    <location>
        <begin position="44"/>
        <end position="62"/>
    </location>
</feature>
<dbReference type="SMART" id="SM00343">
    <property type="entry name" value="ZnF_C2HC"/>
    <property type="match status" value="4"/>
</dbReference>
<accession>A0AA39CN17</accession>
<evidence type="ECO:0000256" key="2">
    <source>
        <dbReference type="ARBA" id="ARBA00022737"/>
    </source>
</evidence>
<keyword evidence="4" id="KW-0862">Zinc</keyword>
<evidence type="ECO:0000259" key="7">
    <source>
        <dbReference type="PROSITE" id="PS50158"/>
    </source>
</evidence>
<keyword evidence="9" id="KW-1185">Reference proteome</keyword>
<evidence type="ECO:0000256" key="6">
    <source>
        <dbReference type="SAM" id="MobiDB-lite"/>
    </source>
</evidence>